<organism evidence="1 2">
    <name type="scientific">Brassica napus</name>
    <name type="common">Rape</name>
    <dbReference type="NCBI Taxonomy" id="3708"/>
    <lineage>
        <taxon>Eukaryota</taxon>
        <taxon>Viridiplantae</taxon>
        <taxon>Streptophyta</taxon>
        <taxon>Embryophyta</taxon>
        <taxon>Tracheophyta</taxon>
        <taxon>Spermatophyta</taxon>
        <taxon>Magnoliopsida</taxon>
        <taxon>eudicotyledons</taxon>
        <taxon>Gunneridae</taxon>
        <taxon>Pentapetalae</taxon>
        <taxon>rosids</taxon>
        <taxon>malvids</taxon>
        <taxon>Brassicales</taxon>
        <taxon>Brassicaceae</taxon>
        <taxon>Brassiceae</taxon>
        <taxon>Brassica</taxon>
    </lineage>
</organism>
<reference evidence="1 2" key="1">
    <citation type="journal article" date="2014" name="Science">
        <title>Plant genetics. Early allopolyploid evolution in the post-Neolithic Brassica napus oilseed genome.</title>
        <authorList>
            <person name="Chalhoub B."/>
            <person name="Denoeud F."/>
            <person name="Liu S."/>
            <person name="Parkin I.A."/>
            <person name="Tang H."/>
            <person name="Wang X."/>
            <person name="Chiquet J."/>
            <person name="Belcram H."/>
            <person name="Tong C."/>
            <person name="Samans B."/>
            <person name="Correa M."/>
            <person name="Da Silva C."/>
            <person name="Just J."/>
            <person name="Falentin C."/>
            <person name="Koh C.S."/>
            <person name="Le Clainche I."/>
            <person name="Bernard M."/>
            <person name="Bento P."/>
            <person name="Noel B."/>
            <person name="Labadie K."/>
            <person name="Alberti A."/>
            <person name="Charles M."/>
            <person name="Arnaud D."/>
            <person name="Guo H."/>
            <person name="Daviaud C."/>
            <person name="Alamery S."/>
            <person name="Jabbari K."/>
            <person name="Zhao M."/>
            <person name="Edger P.P."/>
            <person name="Chelaifa H."/>
            <person name="Tack D."/>
            <person name="Lassalle G."/>
            <person name="Mestiri I."/>
            <person name="Schnel N."/>
            <person name="Le Paslier M.C."/>
            <person name="Fan G."/>
            <person name="Renault V."/>
            <person name="Bayer P.E."/>
            <person name="Golicz A.A."/>
            <person name="Manoli S."/>
            <person name="Lee T.H."/>
            <person name="Thi V.H."/>
            <person name="Chalabi S."/>
            <person name="Hu Q."/>
            <person name="Fan C."/>
            <person name="Tollenaere R."/>
            <person name="Lu Y."/>
            <person name="Battail C."/>
            <person name="Shen J."/>
            <person name="Sidebottom C.H."/>
            <person name="Wang X."/>
            <person name="Canaguier A."/>
            <person name="Chauveau A."/>
            <person name="Berard A."/>
            <person name="Deniot G."/>
            <person name="Guan M."/>
            <person name="Liu Z."/>
            <person name="Sun F."/>
            <person name="Lim Y.P."/>
            <person name="Lyons E."/>
            <person name="Town C.D."/>
            <person name="Bancroft I."/>
            <person name="Wang X."/>
            <person name="Meng J."/>
            <person name="Ma J."/>
            <person name="Pires J.C."/>
            <person name="King G.J."/>
            <person name="Brunel D."/>
            <person name="Delourme R."/>
            <person name="Renard M."/>
            <person name="Aury J.M."/>
            <person name="Adams K.L."/>
            <person name="Batley J."/>
            <person name="Snowdon R.J."/>
            <person name="Tost J."/>
            <person name="Edwards D."/>
            <person name="Zhou Y."/>
            <person name="Hua W."/>
            <person name="Sharpe A.G."/>
            <person name="Paterson A.H."/>
            <person name="Guan C."/>
            <person name="Wincker P."/>
        </authorList>
    </citation>
    <scope>NUCLEOTIDE SEQUENCE [LARGE SCALE GENOMIC DNA]</scope>
    <source>
        <strain evidence="2">cv. Darmor-bzh</strain>
    </source>
</reference>
<gene>
    <name evidence="1" type="primary">BnaCnng49550D</name>
    <name evidence="1" type="ORF">GSBRNA2T00052047001</name>
</gene>
<dbReference type="Proteomes" id="UP000028999">
    <property type="component" value="Unassembled WGS sequence"/>
</dbReference>
<name>A0A078JHU5_BRANA</name>
<evidence type="ECO:0000313" key="1">
    <source>
        <dbReference type="EMBL" id="CDY66085.1"/>
    </source>
</evidence>
<sequence length="71" mass="7924">MYIKAFNGEHPADFVTGNKWIADVDDLFLCHHVNIIGLLYASSCIRGSSSLILGTRRSPKMRTREIAVCTL</sequence>
<dbReference type="AlphaFoldDB" id="A0A078JHU5"/>
<evidence type="ECO:0000313" key="2">
    <source>
        <dbReference type="Proteomes" id="UP000028999"/>
    </source>
</evidence>
<keyword evidence="2" id="KW-1185">Reference proteome</keyword>
<proteinExistence type="predicted"/>
<accession>A0A078JHU5</accession>
<protein>
    <submittedName>
        <fullName evidence="1">BnaCnng49550D protein</fullName>
    </submittedName>
</protein>
<dbReference type="Gramene" id="CDY66085">
    <property type="protein sequence ID" value="CDY66085"/>
    <property type="gene ID" value="GSBRNA2T00052047001"/>
</dbReference>
<dbReference type="PaxDb" id="3708-A0A078JHU5"/>
<dbReference type="EMBL" id="LK035075">
    <property type="protein sequence ID" value="CDY66085.1"/>
    <property type="molecule type" value="Genomic_DNA"/>
</dbReference>